<dbReference type="Proteomes" id="UP001265550">
    <property type="component" value="Unassembled WGS sequence"/>
</dbReference>
<name>A0ABU1V7C4_9BURK</name>
<reference evidence="2 3" key="1">
    <citation type="submission" date="2023-07" db="EMBL/GenBank/DDBJ databases">
        <title>Sorghum-associated microbial communities from plants grown in Nebraska, USA.</title>
        <authorList>
            <person name="Schachtman D."/>
        </authorList>
    </citation>
    <scope>NUCLEOTIDE SEQUENCE [LARGE SCALE GENOMIC DNA]</scope>
    <source>
        <strain evidence="2 3">BE240</strain>
    </source>
</reference>
<sequence length="842" mass="92451">MPHHLHADSFLPYMRDVARCEQSLRELGLMWRMVESSAKLNCPLEAQSILPIMSATQAGFNRLERELVRSLIEEKAGNVLTAIGTKARFVIDIVVRNLYERTADVGFLATDRELCAFVAGLEGEPDMIRQRLHDYRNKYTVYNEIMLLDTQGNVLVQLDPDAPVEGSTDPLIQATLDTGQYVETFRATDLRPGYSQALIYSRRMHHPDTGAVVGLLCLCFDFEREMASIFRSHRDREGRINMLLLDEDRRVIASADERWIAVGTTVPANPQGLPQVFIHEGREYLVQTCQAEGYQGYPGPRGWQGQVMVPLSMAFSAPPRQTLASLNPTTAAGLLTHARRFSPPLYEVMTATETIQRVVWNGQVITSERREGQQQLKAILDQISETGTRSNEVFSQSISDLYETVLQSRLDDAESTAQLLVDLLDRNLYERANDCRWWALTPEIRAALASPVPDVDAITRILDVINGLYTVYSTICVYDAQGQVIAASRHALPRFVAANTQVDGATLRRVKALDNDQAYTVSEFAPSALGGDAPTYVYHAAIRHPDDGTQVVGGIGIVFETERELLAMLQGCLAPDAPTTAHFVDRQGRVLSATDAALPTGTALNLPGEALALGSGESLARVLEHEGQYVVMAIAANAGYREFKTSDGYVEDVLAVVCIPLGEVQSQAMATRSTYQPSPSSHPGDEPLRMVATVWCGPHILGLPAANVAEAVPAQKLSSRSTGDAQGRVGLLVPQAGLTIERSVWVYDLGRLLGAELRTADDTDGEIVVIQRGQRQVGLLVDALHAVPEFADTQIVPSPVLMADRPALVTHLIKPEGDHPLIQLIDNERLFDCLDRLPALPE</sequence>
<comment type="caution">
    <text evidence="2">The sequence shown here is derived from an EMBL/GenBank/DDBJ whole genome shotgun (WGS) entry which is preliminary data.</text>
</comment>
<evidence type="ECO:0000259" key="1">
    <source>
        <dbReference type="PROSITE" id="PS50851"/>
    </source>
</evidence>
<dbReference type="Pfam" id="PF01584">
    <property type="entry name" value="CheW"/>
    <property type="match status" value="1"/>
</dbReference>
<evidence type="ECO:0000313" key="3">
    <source>
        <dbReference type="Proteomes" id="UP001265550"/>
    </source>
</evidence>
<proteinExistence type="predicted"/>
<gene>
    <name evidence="2" type="ORF">J2X09_001093</name>
</gene>
<evidence type="ECO:0000313" key="2">
    <source>
        <dbReference type="EMBL" id="MDR7093361.1"/>
    </source>
</evidence>
<protein>
    <recommendedName>
        <fullName evidence="1">CheW-like domain-containing protein</fullName>
    </recommendedName>
</protein>
<dbReference type="RefSeq" id="WP_204732770.1">
    <property type="nucleotide sequence ID" value="NZ_JAVDWE010000002.1"/>
</dbReference>
<dbReference type="SMART" id="SM00260">
    <property type="entry name" value="CheW"/>
    <property type="match status" value="1"/>
</dbReference>
<dbReference type="Gene3D" id="2.40.50.180">
    <property type="entry name" value="CheA-289, Domain 4"/>
    <property type="match status" value="1"/>
</dbReference>
<dbReference type="PROSITE" id="PS50851">
    <property type="entry name" value="CHEW"/>
    <property type="match status" value="1"/>
</dbReference>
<organism evidence="2 3">
    <name type="scientific">Hydrogenophaga laconesensis</name>
    <dbReference type="NCBI Taxonomy" id="1805971"/>
    <lineage>
        <taxon>Bacteria</taxon>
        <taxon>Pseudomonadati</taxon>
        <taxon>Pseudomonadota</taxon>
        <taxon>Betaproteobacteria</taxon>
        <taxon>Burkholderiales</taxon>
        <taxon>Comamonadaceae</taxon>
        <taxon>Hydrogenophaga</taxon>
    </lineage>
</organism>
<feature type="domain" description="CheW-like" evidence="1">
    <location>
        <begin position="688"/>
        <end position="836"/>
    </location>
</feature>
<dbReference type="SUPFAM" id="SSF50341">
    <property type="entry name" value="CheW-like"/>
    <property type="match status" value="1"/>
</dbReference>
<dbReference type="InterPro" id="IPR002545">
    <property type="entry name" value="CheW-lke_dom"/>
</dbReference>
<dbReference type="EMBL" id="JAVDWE010000002">
    <property type="protein sequence ID" value="MDR7093361.1"/>
    <property type="molecule type" value="Genomic_DNA"/>
</dbReference>
<keyword evidence="3" id="KW-1185">Reference proteome</keyword>
<accession>A0ABU1V7C4</accession>
<dbReference type="InterPro" id="IPR036061">
    <property type="entry name" value="CheW-like_dom_sf"/>
</dbReference>